<feature type="transmembrane region" description="Helical" evidence="1">
    <location>
        <begin position="115"/>
        <end position="137"/>
    </location>
</feature>
<feature type="transmembrane region" description="Helical" evidence="1">
    <location>
        <begin position="12"/>
        <end position="35"/>
    </location>
</feature>
<keyword evidence="1" id="KW-1133">Transmembrane helix</keyword>
<evidence type="ECO:0000256" key="1">
    <source>
        <dbReference type="SAM" id="Phobius"/>
    </source>
</evidence>
<proteinExistence type="predicted"/>
<dbReference type="Proteomes" id="UP000078397">
    <property type="component" value="Unassembled WGS sequence"/>
</dbReference>
<feature type="transmembrane region" description="Helical" evidence="1">
    <location>
        <begin position="173"/>
        <end position="191"/>
    </location>
</feature>
<dbReference type="PANTHER" id="PTHR37013">
    <property type="entry name" value="INTEGRAL MEMBRANE PROTEIN (AFU_ORTHOLOGUE AFUA_1G05950)-RELATED"/>
    <property type="match status" value="1"/>
</dbReference>
<evidence type="ECO:0000259" key="2">
    <source>
        <dbReference type="Pfam" id="PF24802"/>
    </source>
</evidence>
<dbReference type="AlphaFoldDB" id="A0A179FP24"/>
<feature type="transmembrane region" description="Helical" evidence="1">
    <location>
        <begin position="75"/>
        <end position="95"/>
    </location>
</feature>
<dbReference type="EMBL" id="LSBJ02000004">
    <property type="protein sequence ID" value="OAQ67107.1"/>
    <property type="molecule type" value="Genomic_DNA"/>
</dbReference>
<keyword evidence="4" id="KW-1185">Reference proteome</keyword>
<organism evidence="3 4">
    <name type="scientific">Pochonia chlamydosporia 170</name>
    <dbReference type="NCBI Taxonomy" id="1380566"/>
    <lineage>
        <taxon>Eukaryota</taxon>
        <taxon>Fungi</taxon>
        <taxon>Dikarya</taxon>
        <taxon>Ascomycota</taxon>
        <taxon>Pezizomycotina</taxon>
        <taxon>Sordariomycetes</taxon>
        <taxon>Hypocreomycetidae</taxon>
        <taxon>Hypocreales</taxon>
        <taxon>Clavicipitaceae</taxon>
        <taxon>Pochonia</taxon>
    </lineage>
</organism>
<accession>A0A179FP24</accession>
<dbReference type="Pfam" id="PF24802">
    <property type="entry name" value="DUF7703"/>
    <property type="match status" value="1"/>
</dbReference>
<reference evidence="3 4" key="1">
    <citation type="journal article" date="2016" name="PLoS Pathog.">
        <title>Biosynthesis of antibiotic leucinostatins in bio-control fungus Purpureocillium lilacinum and their inhibition on phytophthora revealed by genome mining.</title>
        <authorList>
            <person name="Wang G."/>
            <person name="Liu Z."/>
            <person name="Lin R."/>
            <person name="Li E."/>
            <person name="Mao Z."/>
            <person name="Ling J."/>
            <person name="Yang Y."/>
            <person name="Yin W.B."/>
            <person name="Xie B."/>
        </authorList>
    </citation>
    <scope>NUCLEOTIDE SEQUENCE [LARGE SCALE GENOMIC DNA]</scope>
    <source>
        <strain evidence="3">170</strain>
    </source>
</reference>
<evidence type="ECO:0000313" key="3">
    <source>
        <dbReference type="EMBL" id="OAQ67107.1"/>
    </source>
</evidence>
<feature type="transmembrane region" description="Helical" evidence="1">
    <location>
        <begin position="228"/>
        <end position="252"/>
    </location>
</feature>
<name>A0A179FP24_METCM</name>
<evidence type="ECO:0000313" key="4">
    <source>
        <dbReference type="Proteomes" id="UP000078397"/>
    </source>
</evidence>
<comment type="caution">
    <text evidence="3">The sequence shown here is derived from an EMBL/GenBank/DDBJ whole genome shotgun (WGS) entry which is preliminary data.</text>
</comment>
<keyword evidence="1" id="KW-0472">Membrane</keyword>
<dbReference type="OrthoDB" id="405906at2759"/>
<keyword evidence="1" id="KW-0812">Transmembrane</keyword>
<dbReference type="GeneID" id="28856198"/>
<dbReference type="InterPro" id="IPR056120">
    <property type="entry name" value="DUF7703"/>
</dbReference>
<feature type="transmembrane region" description="Helical" evidence="1">
    <location>
        <begin position="42"/>
        <end position="63"/>
    </location>
</feature>
<feature type="domain" description="DUF7703" evidence="2">
    <location>
        <begin position="11"/>
        <end position="281"/>
    </location>
</feature>
<sequence length="302" mass="34389">MEDLMQDLPMSMMFAAFTGISWYIGIEINISLFLLFKHRRGLYFWSCALTSWGVILQPLFMILADYNIWKDKIPAIVIIYLTWLIMVVPQSWVLYSRLHLLINTTKTLSRIKLVLIFTSIVFSIPTIVIGTLAVSVACPSINKDAVRTVANLASVQQATTLKLTSFNLIWDRVQLVVFVVQESALGILYIFQTRNYLRERAPILERSWATPSTIEWKRSKQKNMLSQLICTNLLIIALDITLIGIQCANLFYLQAAFKPCVYGIKLKVEFVILNRLIKLVNQASSTVPTDSIDYGHATNSDK</sequence>
<dbReference type="KEGG" id="pchm:VFPPC_14435"/>
<dbReference type="RefSeq" id="XP_018144194.1">
    <property type="nucleotide sequence ID" value="XM_018292204.1"/>
</dbReference>
<protein>
    <recommendedName>
        <fullName evidence="2">DUF7703 domain-containing protein</fullName>
    </recommendedName>
</protein>
<gene>
    <name evidence="3" type="ORF">VFPPC_14435</name>
</gene>
<dbReference type="PANTHER" id="PTHR37013:SF4">
    <property type="entry name" value="INTEGRAL MEMBRANE PROTEIN"/>
    <property type="match status" value="1"/>
</dbReference>